<feature type="binding site" evidence="22">
    <location>
        <position position="246"/>
    </location>
    <ligand>
        <name>Mg(2+)</name>
        <dbReference type="ChEBI" id="CHEBI:18420"/>
    </ligand>
</feature>
<dbReference type="AlphaFoldDB" id="G3B350"/>
<evidence type="ECO:0000256" key="16">
    <source>
        <dbReference type="ARBA" id="ARBA00047899"/>
    </source>
</evidence>
<evidence type="ECO:0000256" key="11">
    <source>
        <dbReference type="ARBA" id="ARBA00022741"/>
    </source>
</evidence>
<dbReference type="InterPro" id="IPR018934">
    <property type="entry name" value="RIO_dom"/>
</dbReference>
<evidence type="ECO:0000256" key="7">
    <source>
        <dbReference type="ARBA" id="ARBA00022517"/>
    </source>
</evidence>
<dbReference type="GO" id="GO:0005524">
    <property type="term" value="F:ATP binding"/>
    <property type="evidence" value="ECO:0007669"/>
    <property type="project" value="UniProtKB-KW"/>
</dbReference>
<dbReference type="Gene3D" id="1.10.510.10">
    <property type="entry name" value="Transferase(Phosphotransferase) domain 1"/>
    <property type="match status" value="1"/>
</dbReference>
<dbReference type="PROSITE" id="PS01245">
    <property type="entry name" value="RIO1"/>
    <property type="match status" value="1"/>
</dbReference>
<evidence type="ECO:0000256" key="17">
    <source>
        <dbReference type="ARBA" id="ARBA00048679"/>
    </source>
</evidence>
<keyword evidence="11 21" id="KW-0547">Nucleotide-binding</keyword>
<feature type="region of interest" description="Disordered" evidence="23">
    <location>
        <begin position="1"/>
        <end position="34"/>
    </location>
</feature>
<dbReference type="PANTHER" id="PTHR45723">
    <property type="entry name" value="SERINE/THREONINE-PROTEIN KINASE RIO1"/>
    <property type="match status" value="1"/>
</dbReference>
<dbReference type="eggNOG" id="KOG2270">
    <property type="taxonomic scope" value="Eukaryota"/>
</dbReference>
<keyword evidence="7" id="KW-0690">Ribosome biogenesis</keyword>
<dbReference type="InterPro" id="IPR018935">
    <property type="entry name" value="RIO_kinase_CS"/>
</dbReference>
<dbReference type="GO" id="GO:0042254">
    <property type="term" value="P:ribosome biogenesis"/>
    <property type="evidence" value="ECO:0007669"/>
    <property type="project" value="UniProtKB-KW"/>
</dbReference>
<sequence>MQNLEDSTTRLAVYSDSDSDQESTPTGAMPKTLTDNGDIVARYADKINVGFIKKGPKITKDRANRATVEQVLDPRTMRFLAKLINKGVISQINGCISTGKEANVYHADCEDEHGDATKEFAVKIYKTSILVFKDRERYVDGEYRFRNSKGQSNPRKMVKLWAEKEFRNLRRIYSSGIPCPEPVDIRSHVLVMEYLTRGNGEPSPKLKDHDFKDVDEIVHYYHQMLFYMRRLYKVCRLVHADLSEYNSIVHQDKLYIFDVSQSVEHEHPMSLDFLRMDIKNVNDFFSRKKINVYPERLIFKYIIEDNEKLGVIDYSDEELGRYLESVPLKNSQDDELEDEIFRSVYLVRTLNNLDDRDFNNFSTGQIDTLTELVGKKPDSEVHGEDSEDSDSDDSDDSDNDSEGSDEDDSDFSDDGRKKPAKGKKYEDKDDKKQRKEAAKLAKQEKRKTKMKKHIKKKIVNKRKAK</sequence>
<name>G3B350_CANTC</name>
<proteinExistence type="inferred from homology"/>
<evidence type="ECO:0000256" key="23">
    <source>
        <dbReference type="SAM" id="MobiDB-lite"/>
    </source>
</evidence>
<evidence type="ECO:0000256" key="22">
    <source>
        <dbReference type="PIRSR" id="PIRSR038147-3"/>
    </source>
</evidence>
<dbReference type="FunFam" id="1.10.510.10:FF:000755">
    <property type="entry name" value="Homoserine kinase"/>
    <property type="match status" value="1"/>
</dbReference>
<dbReference type="KEGG" id="cten:18248885"/>
<comment type="catalytic activity">
    <reaction evidence="18">
        <text>ATP + H2O = ADP + phosphate + H(+)</text>
        <dbReference type="Rhea" id="RHEA:13065"/>
        <dbReference type="ChEBI" id="CHEBI:15377"/>
        <dbReference type="ChEBI" id="CHEBI:15378"/>
        <dbReference type="ChEBI" id="CHEBI:30616"/>
        <dbReference type="ChEBI" id="CHEBI:43474"/>
        <dbReference type="ChEBI" id="CHEBI:456216"/>
    </reaction>
</comment>
<dbReference type="GO" id="GO:0005737">
    <property type="term" value="C:cytoplasm"/>
    <property type="evidence" value="ECO:0007669"/>
    <property type="project" value="UniProtKB-SubCell"/>
</dbReference>
<feature type="active site" description="4-aspartylphosphate intermediate" evidence="20">
    <location>
        <position position="258"/>
    </location>
</feature>
<evidence type="ECO:0000256" key="15">
    <source>
        <dbReference type="ARBA" id="ARBA00022842"/>
    </source>
</evidence>
<dbReference type="GeneID" id="18248885"/>
<evidence type="ECO:0000256" key="9">
    <source>
        <dbReference type="ARBA" id="ARBA00022679"/>
    </source>
</evidence>
<dbReference type="GO" id="GO:0004674">
    <property type="term" value="F:protein serine/threonine kinase activity"/>
    <property type="evidence" value="ECO:0007669"/>
    <property type="project" value="UniProtKB-KW"/>
</dbReference>
<evidence type="ECO:0000313" key="26">
    <source>
        <dbReference type="Proteomes" id="UP000000707"/>
    </source>
</evidence>
<gene>
    <name evidence="25" type="ORF">CANTEDRAFT_122167</name>
</gene>
<evidence type="ECO:0000256" key="14">
    <source>
        <dbReference type="ARBA" id="ARBA00022840"/>
    </source>
</evidence>
<evidence type="ECO:0000259" key="24">
    <source>
        <dbReference type="SMART" id="SM00090"/>
    </source>
</evidence>
<dbReference type="InterPro" id="IPR051272">
    <property type="entry name" value="RIO-type_Ser/Thr_kinase"/>
</dbReference>
<evidence type="ECO:0000256" key="1">
    <source>
        <dbReference type="ARBA" id="ARBA00001946"/>
    </source>
</evidence>
<dbReference type="CDD" id="cd05147">
    <property type="entry name" value="RIO1_euk"/>
    <property type="match status" value="1"/>
</dbReference>
<reference evidence="25 26" key="1">
    <citation type="journal article" date="2011" name="Proc. Natl. Acad. Sci. U.S.A.">
        <title>Comparative genomics of xylose-fermenting fungi for enhanced biofuel production.</title>
        <authorList>
            <person name="Wohlbach D.J."/>
            <person name="Kuo A."/>
            <person name="Sato T.K."/>
            <person name="Potts K.M."/>
            <person name="Salamov A.A."/>
            <person name="LaButti K.M."/>
            <person name="Sun H."/>
            <person name="Clum A."/>
            <person name="Pangilinan J.L."/>
            <person name="Lindquist E.A."/>
            <person name="Lucas S."/>
            <person name="Lapidus A."/>
            <person name="Jin M."/>
            <person name="Gunawan C."/>
            <person name="Balan V."/>
            <person name="Dale B.E."/>
            <person name="Jeffries T.W."/>
            <person name="Zinkel R."/>
            <person name="Barry K.W."/>
            <person name="Grigoriev I.V."/>
            <person name="Gasch A.P."/>
        </authorList>
    </citation>
    <scope>NUCLEOTIDE SEQUENCE [LARGE SCALE GENOMIC DNA]</scope>
    <source>
        <strain evidence="26">ATCC 10573 / BCRC 21748 / CBS 615 / JCM 9827 / NBRC 10315 / NRRL Y-1498 / VKM Y-70</strain>
    </source>
</reference>
<dbReference type="Proteomes" id="UP000000707">
    <property type="component" value="Unassembled WGS sequence"/>
</dbReference>
<dbReference type="EC" id="2.7.11.1" evidence="4"/>
<feature type="compositionally biased region" description="Basic and acidic residues" evidence="23">
    <location>
        <begin position="413"/>
        <end position="443"/>
    </location>
</feature>
<protein>
    <recommendedName>
        <fullName evidence="5">Serine/threonine-protein kinase RIO1</fullName>
        <ecNumber evidence="4">2.7.11.1</ecNumber>
    </recommendedName>
    <alternativeName>
        <fullName evidence="19">Serine/threonine-protein kinase rio1</fullName>
    </alternativeName>
</protein>
<dbReference type="PIRSF" id="PIRSF038147">
    <property type="entry name" value="Ser/Thr_PK_RIO1"/>
    <property type="match status" value="1"/>
</dbReference>
<evidence type="ECO:0000256" key="19">
    <source>
        <dbReference type="ARBA" id="ARBA00068838"/>
    </source>
</evidence>
<dbReference type="SUPFAM" id="SSF56112">
    <property type="entry name" value="Protein kinase-like (PK-like)"/>
    <property type="match status" value="1"/>
</dbReference>
<dbReference type="STRING" id="590646.G3B350"/>
<keyword evidence="26" id="KW-1185">Reference proteome</keyword>
<evidence type="ECO:0000256" key="3">
    <source>
        <dbReference type="ARBA" id="ARBA00009196"/>
    </source>
</evidence>
<feature type="compositionally biased region" description="Acidic residues" evidence="23">
    <location>
        <begin position="385"/>
        <end position="412"/>
    </location>
</feature>
<feature type="active site" description="Proton acceptor" evidence="20">
    <location>
        <position position="241"/>
    </location>
</feature>
<dbReference type="HOGENOM" id="CLU_018693_4_1_1"/>
<feature type="domain" description="RIO kinase" evidence="24">
    <location>
        <begin position="61"/>
        <end position="304"/>
    </location>
</feature>
<dbReference type="InterPro" id="IPR017407">
    <property type="entry name" value="Ser/Thr_kinase_Rio1"/>
</dbReference>
<evidence type="ECO:0000256" key="4">
    <source>
        <dbReference type="ARBA" id="ARBA00012513"/>
    </source>
</evidence>
<keyword evidence="13" id="KW-0378">Hydrolase</keyword>
<evidence type="ECO:0000256" key="8">
    <source>
        <dbReference type="ARBA" id="ARBA00022527"/>
    </source>
</evidence>
<feature type="binding site" evidence="21">
    <location>
        <position position="123"/>
    </location>
    <ligand>
        <name>ATP</name>
        <dbReference type="ChEBI" id="CHEBI:30616"/>
    </ligand>
</feature>
<dbReference type="GO" id="GO:0016787">
    <property type="term" value="F:hydrolase activity"/>
    <property type="evidence" value="ECO:0007669"/>
    <property type="project" value="UniProtKB-KW"/>
</dbReference>
<feature type="compositionally biased region" description="Basic residues" evidence="23">
    <location>
        <begin position="444"/>
        <end position="465"/>
    </location>
</feature>
<evidence type="ECO:0000256" key="13">
    <source>
        <dbReference type="ARBA" id="ARBA00022801"/>
    </source>
</evidence>
<evidence type="ECO:0000256" key="2">
    <source>
        <dbReference type="ARBA" id="ARBA00004496"/>
    </source>
</evidence>
<comment type="subcellular location">
    <subcellularLocation>
        <location evidence="2">Cytoplasm</location>
    </subcellularLocation>
</comment>
<evidence type="ECO:0000256" key="18">
    <source>
        <dbReference type="ARBA" id="ARBA00049360"/>
    </source>
</evidence>
<keyword evidence="9" id="KW-0808">Transferase</keyword>
<evidence type="ECO:0000256" key="6">
    <source>
        <dbReference type="ARBA" id="ARBA00022490"/>
    </source>
</evidence>
<dbReference type="OrthoDB" id="205248at2759"/>
<feature type="binding site" evidence="22">
    <location>
        <position position="258"/>
    </location>
    <ligand>
        <name>Mg(2+)</name>
        <dbReference type="ChEBI" id="CHEBI:18420"/>
    </ligand>
</feature>
<dbReference type="Pfam" id="PF01163">
    <property type="entry name" value="RIO1"/>
    <property type="match status" value="1"/>
</dbReference>
<accession>G3B350</accession>
<comment type="cofactor">
    <cofactor evidence="1 22">
        <name>Mg(2+)</name>
        <dbReference type="ChEBI" id="CHEBI:18420"/>
    </cofactor>
</comment>
<comment type="catalytic activity">
    <reaction evidence="17">
        <text>L-seryl-[protein] + ATP = O-phospho-L-seryl-[protein] + ADP + H(+)</text>
        <dbReference type="Rhea" id="RHEA:17989"/>
        <dbReference type="Rhea" id="RHEA-COMP:9863"/>
        <dbReference type="Rhea" id="RHEA-COMP:11604"/>
        <dbReference type="ChEBI" id="CHEBI:15378"/>
        <dbReference type="ChEBI" id="CHEBI:29999"/>
        <dbReference type="ChEBI" id="CHEBI:30616"/>
        <dbReference type="ChEBI" id="CHEBI:83421"/>
        <dbReference type="ChEBI" id="CHEBI:456216"/>
        <dbReference type="EC" id="2.7.11.1"/>
    </reaction>
</comment>
<evidence type="ECO:0000256" key="20">
    <source>
        <dbReference type="PIRSR" id="PIRSR038147-1"/>
    </source>
</evidence>
<keyword evidence="6" id="KW-0963">Cytoplasm</keyword>
<organism evidence="26">
    <name type="scientific">Candida tenuis (strain ATCC 10573 / BCRC 21748 / CBS 615 / JCM 9827 / NBRC 10315 / NRRL Y-1498 / VKM Y-70)</name>
    <name type="common">Yeast</name>
    <name type="synonym">Yamadazyma tenuis</name>
    <dbReference type="NCBI Taxonomy" id="590646"/>
    <lineage>
        <taxon>Eukaryota</taxon>
        <taxon>Fungi</taxon>
        <taxon>Dikarya</taxon>
        <taxon>Ascomycota</taxon>
        <taxon>Saccharomycotina</taxon>
        <taxon>Pichiomycetes</taxon>
        <taxon>Debaryomycetaceae</taxon>
        <taxon>Yamadazyma</taxon>
    </lineage>
</organism>
<dbReference type="InterPro" id="IPR011009">
    <property type="entry name" value="Kinase-like_dom_sf"/>
</dbReference>
<dbReference type="Gene3D" id="3.30.200.20">
    <property type="entry name" value="Phosphorylase Kinase, domain 1"/>
    <property type="match status" value="1"/>
</dbReference>
<dbReference type="InterPro" id="IPR000687">
    <property type="entry name" value="RIO_kinase"/>
</dbReference>
<feature type="compositionally biased region" description="Basic and acidic residues" evidence="23">
    <location>
        <begin position="373"/>
        <end position="384"/>
    </location>
</feature>
<comment type="similarity">
    <text evidence="3">Belongs to the protein kinase superfamily. RIO-type Ser/Thr kinase family.</text>
</comment>
<evidence type="ECO:0000313" key="25">
    <source>
        <dbReference type="EMBL" id="EGV64079.1"/>
    </source>
</evidence>
<dbReference type="GO" id="GO:0046872">
    <property type="term" value="F:metal ion binding"/>
    <property type="evidence" value="ECO:0007669"/>
    <property type="project" value="UniProtKB-KW"/>
</dbReference>
<feature type="region of interest" description="Disordered" evidence="23">
    <location>
        <begin position="370"/>
        <end position="465"/>
    </location>
</feature>
<keyword evidence="12" id="KW-0418">Kinase</keyword>
<keyword evidence="15" id="KW-0460">Magnesium</keyword>
<comment type="catalytic activity">
    <reaction evidence="16">
        <text>L-threonyl-[protein] + ATP = O-phospho-L-threonyl-[protein] + ADP + H(+)</text>
        <dbReference type="Rhea" id="RHEA:46608"/>
        <dbReference type="Rhea" id="RHEA-COMP:11060"/>
        <dbReference type="Rhea" id="RHEA-COMP:11605"/>
        <dbReference type="ChEBI" id="CHEBI:15378"/>
        <dbReference type="ChEBI" id="CHEBI:30013"/>
        <dbReference type="ChEBI" id="CHEBI:30616"/>
        <dbReference type="ChEBI" id="CHEBI:61977"/>
        <dbReference type="ChEBI" id="CHEBI:456216"/>
        <dbReference type="EC" id="2.7.11.1"/>
    </reaction>
</comment>
<evidence type="ECO:0000256" key="5">
    <source>
        <dbReference type="ARBA" id="ARBA00016038"/>
    </source>
</evidence>
<keyword evidence="14 21" id="KW-0067">ATP-binding</keyword>
<keyword evidence="8" id="KW-0723">Serine/threonine-protein kinase</keyword>
<dbReference type="FunFam" id="3.30.200.20:FF:000148">
    <property type="entry name" value="Serine/threonine-protein kinase RIO1"/>
    <property type="match status" value="1"/>
</dbReference>
<evidence type="ECO:0000256" key="21">
    <source>
        <dbReference type="PIRSR" id="PIRSR038147-2"/>
    </source>
</evidence>
<evidence type="ECO:0000256" key="10">
    <source>
        <dbReference type="ARBA" id="ARBA00022723"/>
    </source>
</evidence>
<dbReference type="SMART" id="SM00090">
    <property type="entry name" value="RIO"/>
    <property type="match status" value="1"/>
</dbReference>
<feature type="binding site" evidence="21">
    <location>
        <position position="195"/>
    </location>
    <ligand>
        <name>ATP</name>
        <dbReference type="ChEBI" id="CHEBI:30616"/>
    </ligand>
</feature>
<evidence type="ECO:0000256" key="12">
    <source>
        <dbReference type="ARBA" id="ARBA00022777"/>
    </source>
</evidence>
<keyword evidence="10" id="KW-0479">Metal-binding</keyword>
<dbReference type="EMBL" id="GL996521">
    <property type="protein sequence ID" value="EGV64079.1"/>
    <property type="molecule type" value="Genomic_DNA"/>
</dbReference>
<feature type="compositionally biased region" description="Polar residues" evidence="23">
    <location>
        <begin position="1"/>
        <end position="10"/>
    </location>
</feature>